<evidence type="ECO:0000256" key="13">
    <source>
        <dbReference type="NCBIfam" id="TIGR02414"/>
    </source>
</evidence>
<keyword evidence="6 19" id="KW-0031">Aminopeptidase</keyword>
<dbReference type="GO" id="GO:0008270">
    <property type="term" value="F:zinc ion binding"/>
    <property type="evidence" value="ECO:0007669"/>
    <property type="project" value="InterPro"/>
</dbReference>
<dbReference type="Pfam" id="PF17432">
    <property type="entry name" value="DUF3458_C"/>
    <property type="match status" value="1"/>
</dbReference>
<evidence type="ECO:0000256" key="9">
    <source>
        <dbReference type="ARBA" id="ARBA00022801"/>
    </source>
</evidence>
<dbReference type="Gene3D" id="1.25.50.10">
    <property type="entry name" value="Peptidase M1, alanyl aminopeptidase, C-terminal domain"/>
    <property type="match status" value="1"/>
</dbReference>
<dbReference type="Pfam" id="PF11940">
    <property type="entry name" value="DUF3458"/>
    <property type="match status" value="1"/>
</dbReference>
<evidence type="ECO:0000256" key="12">
    <source>
        <dbReference type="ARBA" id="ARBA00059739"/>
    </source>
</evidence>
<dbReference type="GO" id="GO:0016285">
    <property type="term" value="F:alanyl aminopeptidase activity"/>
    <property type="evidence" value="ECO:0007669"/>
    <property type="project" value="UniProtKB-EC"/>
</dbReference>
<dbReference type="Gene3D" id="1.10.390.10">
    <property type="entry name" value="Neutral Protease Domain 2"/>
    <property type="match status" value="1"/>
</dbReference>
<comment type="function">
    <text evidence="12">Aminopeptidase N is involved in the degradation of intracellular peptides generated by protein breakdown during normal growth as well as in response to nutrient starvation.</text>
</comment>
<dbReference type="PANTHER" id="PTHR46322">
    <property type="entry name" value="PUROMYCIN-SENSITIVE AMINOPEPTIDASE"/>
    <property type="match status" value="1"/>
</dbReference>
<evidence type="ECO:0000256" key="11">
    <source>
        <dbReference type="ARBA" id="ARBA00023049"/>
    </source>
</evidence>
<dbReference type="InterPro" id="IPR035414">
    <property type="entry name" value="Peptidase_M1_pepN_Ig-like"/>
</dbReference>
<evidence type="ECO:0000256" key="7">
    <source>
        <dbReference type="ARBA" id="ARBA00022670"/>
    </source>
</evidence>
<dbReference type="SUPFAM" id="SSF55486">
    <property type="entry name" value="Metalloproteases ('zincins'), catalytic domain"/>
    <property type="match status" value="1"/>
</dbReference>
<evidence type="ECO:0000313" key="19">
    <source>
        <dbReference type="EMBL" id="VFK40300.1"/>
    </source>
</evidence>
<gene>
    <name evidence="19" type="ORF">BECKSD772E_GA0070983_100556</name>
    <name evidence="18" type="ORF">BECKSD772F_GA0070984_100456</name>
</gene>
<evidence type="ECO:0000259" key="17">
    <source>
        <dbReference type="Pfam" id="PF17900"/>
    </source>
</evidence>
<evidence type="ECO:0000256" key="2">
    <source>
        <dbReference type="ARBA" id="ARBA00001947"/>
    </source>
</evidence>
<dbReference type="FunFam" id="3.30.2010.30:FF:000002">
    <property type="entry name" value="Putative aminopeptidase N"/>
    <property type="match status" value="1"/>
</dbReference>
<evidence type="ECO:0000313" key="18">
    <source>
        <dbReference type="EMBL" id="VFK36726.1"/>
    </source>
</evidence>
<dbReference type="Gene3D" id="2.60.40.1730">
    <property type="entry name" value="tricorn interacting facor f3 domain"/>
    <property type="match status" value="1"/>
</dbReference>
<evidence type="ECO:0000256" key="3">
    <source>
        <dbReference type="ARBA" id="ARBA00010136"/>
    </source>
</evidence>
<dbReference type="InterPro" id="IPR037144">
    <property type="entry name" value="Peptidase_M1_pepN_C_sf"/>
</dbReference>
<keyword evidence="7" id="KW-0645">Protease</keyword>
<dbReference type="GO" id="GO:0008237">
    <property type="term" value="F:metallopeptidase activity"/>
    <property type="evidence" value="ECO:0007669"/>
    <property type="project" value="UniProtKB-UniRule"/>
</dbReference>
<reference evidence="19" key="1">
    <citation type="submission" date="2019-02" db="EMBL/GenBank/DDBJ databases">
        <authorList>
            <person name="Gruber-Vodicka R. H."/>
            <person name="Seah K. B. B."/>
        </authorList>
    </citation>
    <scope>NUCLEOTIDE SEQUENCE</scope>
    <source>
        <strain evidence="19">BECK_S1320</strain>
        <strain evidence="18">BECK_S1321</strain>
    </source>
</reference>
<sequence length="885" mass="101304">MAPETPKTIYRKDYIPPKYLIDKVALRFELGEEETVITSRLAIRRNPAASSETTHEDVPLVLDGRGLALDSVSMNDNPINANDYTLGAEHLTIRKVPERFTLGIVNRIRPQDNTALEGLYRSSGNFCTQCEAEGFRKITYFLDRPDVLAKYTTTIVADRVRYPVMLSNGNAVERGESGDRHWIRWEDPFPKPCYLFALVAGDLVSLLDEFTTRSGRNVRLALYVQRHNLDKCNHAMESLKKAMAWDEDVFNLEYDLDEYMIVAVDDFNMGAMENKGLNIFNTRYVLAKQETATDDDYAAIEEVIAHEYFHNWTGNRITCRDWFQLSLKEGLTVFRDQEFSADQVARSIKRIQDVRLLREIQFTEDAGPMAHPVRPDSYLEISNFYTATIYNKGAEVIRMMKILLGQAGFLRGMDCYIRRHDGEAATIDNFILAMEEINHTDFGQFRRWHDQAGTPEVVAEGQYDAKKKIYTLSLSQSCRATPNQPQKEPFHIPLAVGLVDENGQDLPLRLAGEEKTFPPGTRVLSLRNAKEQYRFMDIPHRPIPSLPRGFSAPIILKMTRAEDELAFLLASDNDPFTRWDAGQVLATKLILNLVTKYRKNERMMLPGILIEAFEKTLSDTRTEQALIAEILTLPTEIQLGMQMECIDVEGIHEARQFMRHGLAHALQDRFIDVYHRYRRDEPFDYSPKSAGKRRLKNLCLGYLMELPGPEIQALCFSQFEHADNMTDSLAALVFLANTECAKRIEALERFETRWHRDPLVMDKWFTAQATSRLPNTLQAVKELMEHAAFSLKNPNKVRALIGAFCQRNQAGFHEASGAGYTFLVDQVLALDAMNPQIAARLSSTLSRWRAFDPERQKRMQKEIERILAKSELSKDTYEIASKMLA</sequence>
<dbReference type="SUPFAM" id="SSF63737">
    <property type="entry name" value="Leukotriene A4 hydrolase N-terminal domain"/>
    <property type="match status" value="1"/>
</dbReference>
<keyword evidence="11" id="KW-0482">Metalloprotease</keyword>
<protein>
    <recommendedName>
        <fullName evidence="5 13">Aminopeptidase N</fullName>
        <ecNumber evidence="4 13">3.4.11.2</ecNumber>
    </recommendedName>
</protein>
<comment type="cofactor">
    <cofactor evidence="2">
        <name>Zn(2+)</name>
        <dbReference type="ChEBI" id="CHEBI:29105"/>
    </cofactor>
</comment>
<dbReference type="Gene3D" id="3.30.2010.30">
    <property type="match status" value="1"/>
</dbReference>
<dbReference type="PANTHER" id="PTHR46322:SF1">
    <property type="entry name" value="PUROMYCIN-SENSITIVE AMINOPEPTIDASE"/>
    <property type="match status" value="1"/>
</dbReference>
<dbReference type="InterPro" id="IPR038438">
    <property type="entry name" value="PepN_Ig-like_sf"/>
</dbReference>
<keyword evidence="10" id="KW-0862">Zinc</keyword>
<evidence type="ECO:0000256" key="8">
    <source>
        <dbReference type="ARBA" id="ARBA00022723"/>
    </source>
</evidence>
<keyword evidence="9" id="KW-0378">Hydrolase</keyword>
<dbReference type="GO" id="GO:0006508">
    <property type="term" value="P:proteolysis"/>
    <property type="evidence" value="ECO:0007669"/>
    <property type="project" value="UniProtKB-UniRule"/>
</dbReference>
<dbReference type="EC" id="3.4.11.2" evidence="4 13"/>
<evidence type="ECO:0000256" key="10">
    <source>
        <dbReference type="ARBA" id="ARBA00022833"/>
    </source>
</evidence>
<dbReference type="InterPro" id="IPR012779">
    <property type="entry name" value="Peptidase_M1_pepN"/>
</dbReference>
<dbReference type="InterPro" id="IPR042097">
    <property type="entry name" value="Aminopeptidase_N-like_N_sf"/>
</dbReference>
<organism evidence="19">
    <name type="scientific">Candidatus Kentrum sp. SD</name>
    <dbReference type="NCBI Taxonomy" id="2126332"/>
    <lineage>
        <taxon>Bacteria</taxon>
        <taxon>Pseudomonadati</taxon>
        <taxon>Pseudomonadota</taxon>
        <taxon>Gammaproteobacteria</taxon>
        <taxon>Candidatus Kentrum</taxon>
    </lineage>
</organism>
<dbReference type="NCBIfam" id="TIGR02414">
    <property type="entry name" value="pepN_proteo"/>
    <property type="match status" value="1"/>
</dbReference>
<feature type="domain" description="Peptidase M1 alanyl aminopeptidase C-terminal" evidence="16">
    <location>
        <begin position="563"/>
        <end position="885"/>
    </location>
</feature>
<evidence type="ECO:0000259" key="14">
    <source>
        <dbReference type="Pfam" id="PF01433"/>
    </source>
</evidence>
<dbReference type="Pfam" id="PF17900">
    <property type="entry name" value="Peptidase_M1_N"/>
    <property type="match status" value="1"/>
</dbReference>
<dbReference type="PRINTS" id="PR00756">
    <property type="entry name" value="ALADIPTASE"/>
</dbReference>
<keyword evidence="8" id="KW-0479">Metal-binding</keyword>
<dbReference type="FunFam" id="2.60.40.1730:FF:000005">
    <property type="entry name" value="Aminopeptidase N"/>
    <property type="match status" value="1"/>
</dbReference>
<dbReference type="FunFam" id="2.60.40.1840:FF:000001">
    <property type="entry name" value="Aminopeptidase N"/>
    <property type="match status" value="1"/>
</dbReference>
<evidence type="ECO:0000256" key="4">
    <source>
        <dbReference type="ARBA" id="ARBA00012564"/>
    </source>
</evidence>
<comment type="catalytic activity">
    <reaction evidence="1">
        <text>Release of an N-terminal amino acid, Xaa-|-Yaa- from a peptide, amide or arylamide. Xaa is preferably Ala, but may be most amino acids including Pro (slow action). When a terminal hydrophobic residue is followed by a prolyl residue, the two may be released as an intact Xaa-Pro dipeptide.</text>
        <dbReference type="EC" id="3.4.11.2"/>
    </reaction>
</comment>
<evidence type="ECO:0000259" key="15">
    <source>
        <dbReference type="Pfam" id="PF11940"/>
    </source>
</evidence>
<dbReference type="EMBL" id="CAADFR010000004">
    <property type="protein sequence ID" value="VFK36726.1"/>
    <property type="molecule type" value="Genomic_DNA"/>
</dbReference>
<dbReference type="EMBL" id="CAADFU010000005">
    <property type="protein sequence ID" value="VFK40300.1"/>
    <property type="molecule type" value="Genomic_DNA"/>
</dbReference>
<evidence type="ECO:0000256" key="5">
    <source>
        <dbReference type="ARBA" id="ARBA00015611"/>
    </source>
</evidence>
<dbReference type="InterPro" id="IPR014782">
    <property type="entry name" value="Peptidase_M1_dom"/>
</dbReference>
<proteinExistence type="inferred from homology"/>
<evidence type="ECO:0000256" key="6">
    <source>
        <dbReference type="ARBA" id="ARBA00022438"/>
    </source>
</evidence>
<feature type="domain" description="Peptidase M1 membrane alanine aminopeptidase" evidence="14">
    <location>
        <begin position="235"/>
        <end position="445"/>
    </location>
</feature>
<dbReference type="InterPro" id="IPR045357">
    <property type="entry name" value="Aminopeptidase_N-like_N"/>
</dbReference>
<name>A0A450YFI0_9GAMM</name>
<evidence type="ECO:0000259" key="16">
    <source>
        <dbReference type="Pfam" id="PF17432"/>
    </source>
</evidence>
<dbReference type="InterPro" id="IPR027268">
    <property type="entry name" value="Peptidase_M4/M1_CTD_sf"/>
</dbReference>
<dbReference type="AlphaFoldDB" id="A0A450YFI0"/>
<feature type="domain" description="Aminopeptidase N-like N-terminal" evidence="17">
    <location>
        <begin position="108"/>
        <end position="195"/>
    </location>
</feature>
<dbReference type="Pfam" id="PF01433">
    <property type="entry name" value="Peptidase_M1"/>
    <property type="match status" value="1"/>
</dbReference>
<dbReference type="Gene3D" id="2.60.40.1840">
    <property type="match status" value="1"/>
</dbReference>
<comment type="similarity">
    <text evidence="3">Belongs to the peptidase M1 family.</text>
</comment>
<feature type="domain" description="Peptidase M1 alanyl aminopeptidase Ig-like fold" evidence="15">
    <location>
        <begin position="453"/>
        <end position="558"/>
    </location>
</feature>
<dbReference type="InterPro" id="IPR001930">
    <property type="entry name" value="Peptidase_M1"/>
</dbReference>
<evidence type="ECO:0000256" key="1">
    <source>
        <dbReference type="ARBA" id="ARBA00000098"/>
    </source>
</evidence>
<dbReference type="CDD" id="cd09600">
    <property type="entry name" value="M1_APN"/>
    <property type="match status" value="1"/>
</dbReference>
<accession>A0A450YFI0</accession>
<dbReference type="InterPro" id="IPR024601">
    <property type="entry name" value="Peptidase_M1_pepN_C"/>
</dbReference>